<dbReference type="GO" id="GO:0007528">
    <property type="term" value="P:neuromuscular junction development"/>
    <property type="evidence" value="ECO:0007669"/>
    <property type="project" value="TreeGrafter"/>
</dbReference>
<name>A0AAW0PI91_9GOBI</name>
<feature type="region of interest" description="Disordered" evidence="1">
    <location>
        <begin position="380"/>
        <end position="430"/>
    </location>
</feature>
<dbReference type="PANTHER" id="PTHR21636">
    <property type="entry name" value="PROTEIN DOK-7"/>
    <property type="match status" value="1"/>
</dbReference>
<evidence type="ECO:0000256" key="1">
    <source>
        <dbReference type="SAM" id="MobiDB-lite"/>
    </source>
</evidence>
<gene>
    <name evidence="3" type="ORF">WMY93_005938</name>
</gene>
<dbReference type="GO" id="GO:0019901">
    <property type="term" value="F:protein kinase binding"/>
    <property type="evidence" value="ECO:0007669"/>
    <property type="project" value="InterPro"/>
</dbReference>
<dbReference type="InterPro" id="IPR011993">
    <property type="entry name" value="PH-like_dom_sf"/>
</dbReference>
<proteinExistence type="predicted"/>
<accession>A0AAW0PI91</accession>
<feature type="region of interest" description="Disordered" evidence="1">
    <location>
        <begin position="509"/>
        <end position="534"/>
    </location>
</feature>
<sequence>MTDTVVAEGQVKFRDGKKWKTRWVVLRKPSPVADCLFLLAYKKEKKKKGKKGIGQKESLTLEGICGVEPAPGFDGVSYSLSVLSKDALLAWDARIRFHLGEVHRFSVSVQPGCKLESGPACLHLCNSVLVLTRGLPPVVTGHWKLSALRRYGAVPNGFVFEGGSRCGYWAGVFYLSSTDGEYISFLVDCIVRGIALNRTPQGLHPANPADAAPASAEERILQETSDLEKRLSWLSNCSLASSTASTFSCSTSVAGDDHSSISSSSSSQSETSYGSKLPFWPDSLSRLHSSNDTASNDRLYAGATGNAGTRPSSAQLHSRGLHDSGRQSSLDSGIGIATSSQSSGSFSSYTGSLDAPSPKVSSSLDGAQFIFASILRHASHTSPSSSPSEATPTPVPDSSPSTCPSSRCSTRISQRHSDEYSNPSMLKPRYDTPRSLLQSLIFRETPTPTPLLNHPKRVQILRVIASSIWGNEGQATPRPQSVPACAFNGKTKCSHASDNYITSEQWRAVGNTSSKKVEKSASERTAQTATPEEQSYGALGSMLARLKLSAPSSLPPAPLALPARPATACGMFGGFQSKSAPSTSLDPSLYLHHTVHYVNLPFSSMLAHRDLLRSNPAAVSSLQAALRAPPPVEGSTRAVAHLHPVAVETAERGADSAQGEGGRAWDRLTQSWRPGTPQ</sequence>
<dbReference type="InterPro" id="IPR037746">
    <property type="entry name" value="Dok-7"/>
</dbReference>
<dbReference type="InterPro" id="IPR037748">
    <property type="entry name" value="Dok-7_PTB"/>
</dbReference>
<protein>
    <recommendedName>
        <fullName evidence="2">IRS-type PTB domain-containing protein</fullName>
    </recommendedName>
</protein>
<feature type="compositionally biased region" description="Polar residues" evidence="1">
    <location>
        <begin position="306"/>
        <end position="316"/>
    </location>
</feature>
<comment type="caution">
    <text evidence="3">The sequence shown here is derived from an EMBL/GenBank/DDBJ whole genome shotgun (WGS) entry which is preliminary data.</text>
</comment>
<dbReference type="InterPro" id="IPR002404">
    <property type="entry name" value="IRS_PTB"/>
</dbReference>
<reference evidence="4" key="1">
    <citation type="submission" date="2024-04" db="EMBL/GenBank/DDBJ databases">
        <title>Salinicola lusitanus LLJ914,a marine bacterium isolated from the Okinawa Trough.</title>
        <authorList>
            <person name="Li J."/>
        </authorList>
    </citation>
    <scope>NUCLEOTIDE SEQUENCE [LARGE SCALE GENOMIC DNA]</scope>
</reference>
<keyword evidence="4" id="KW-1185">Reference proteome</keyword>
<dbReference type="Gene3D" id="2.30.29.30">
    <property type="entry name" value="Pleckstrin-homology domain (PH domain)/Phosphotyrosine-binding domain (PTB)"/>
    <property type="match status" value="2"/>
</dbReference>
<feature type="domain" description="IRS-type PTB" evidence="2">
    <location>
        <begin position="96"/>
        <end position="201"/>
    </location>
</feature>
<dbReference type="Proteomes" id="UP001460270">
    <property type="component" value="Unassembled WGS sequence"/>
</dbReference>
<dbReference type="SMART" id="SM01244">
    <property type="entry name" value="IRS"/>
    <property type="match status" value="1"/>
</dbReference>
<dbReference type="PANTHER" id="PTHR21636:SF2">
    <property type="entry name" value="PROTEIN DOK-7"/>
    <property type="match status" value="1"/>
</dbReference>
<dbReference type="SUPFAM" id="SSF50729">
    <property type="entry name" value="PH domain-like"/>
    <property type="match status" value="2"/>
</dbReference>
<feature type="compositionally biased region" description="Polar residues" evidence="1">
    <location>
        <begin position="523"/>
        <end position="533"/>
    </location>
</feature>
<organism evidence="3 4">
    <name type="scientific">Mugilogobius chulae</name>
    <name type="common">yellowstripe goby</name>
    <dbReference type="NCBI Taxonomy" id="88201"/>
    <lineage>
        <taxon>Eukaryota</taxon>
        <taxon>Metazoa</taxon>
        <taxon>Chordata</taxon>
        <taxon>Craniata</taxon>
        <taxon>Vertebrata</taxon>
        <taxon>Euteleostomi</taxon>
        <taxon>Actinopterygii</taxon>
        <taxon>Neopterygii</taxon>
        <taxon>Teleostei</taxon>
        <taxon>Neoteleostei</taxon>
        <taxon>Acanthomorphata</taxon>
        <taxon>Gobiaria</taxon>
        <taxon>Gobiiformes</taxon>
        <taxon>Gobioidei</taxon>
        <taxon>Gobiidae</taxon>
        <taxon>Gobionellinae</taxon>
        <taxon>Mugilogobius</taxon>
    </lineage>
</organism>
<dbReference type="CDD" id="cd13165">
    <property type="entry name" value="PTB_DOK7"/>
    <property type="match status" value="1"/>
</dbReference>
<feature type="region of interest" description="Disordered" evidence="1">
    <location>
        <begin position="649"/>
        <end position="678"/>
    </location>
</feature>
<evidence type="ECO:0000259" key="2">
    <source>
        <dbReference type="PROSITE" id="PS51064"/>
    </source>
</evidence>
<dbReference type="PROSITE" id="PS51064">
    <property type="entry name" value="IRS_PTB"/>
    <property type="match status" value="1"/>
</dbReference>
<evidence type="ECO:0000313" key="3">
    <source>
        <dbReference type="EMBL" id="KAK7929543.1"/>
    </source>
</evidence>
<dbReference type="AlphaFoldDB" id="A0AAW0PI91"/>
<dbReference type="Pfam" id="PF02174">
    <property type="entry name" value="IRS"/>
    <property type="match status" value="1"/>
</dbReference>
<feature type="compositionally biased region" description="Low complexity" evidence="1">
    <location>
        <begin position="380"/>
        <end position="412"/>
    </location>
</feature>
<evidence type="ECO:0000313" key="4">
    <source>
        <dbReference type="Proteomes" id="UP001460270"/>
    </source>
</evidence>
<feature type="region of interest" description="Disordered" evidence="1">
    <location>
        <begin position="295"/>
        <end position="358"/>
    </location>
</feature>
<dbReference type="EMBL" id="JBBPFD010000004">
    <property type="protein sequence ID" value="KAK7929543.1"/>
    <property type="molecule type" value="Genomic_DNA"/>
</dbReference>
<feature type="compositionally biased region" description="Low complexity" evidence="1">
    <location>
        <begin position="332"/>
        <end position="352"/>
    </location>
</feature>
<feature type="compositionally biased region" description="Polar residues" evidence="1">
    <location>
        <begin position="668"/>
        <end position="678"/>
    </location>
</feature>